<dbReference type="InterPro" id="IPR005907">
    <property type="entry name" value="G1P_thy_trans_s"/>
</dbReference>
<keyword evidence="12" id="KW-1185">Reference proteome</keyword>
<comment type="similarity">
    <text evidence="2">Belongs to the glucose-1-phosphate thymidylyltransferase family.</text>
</comment>
<dbReference type="EC" id="2.7.7.24" evidence="3"/>
<keyword evidence="6" id="KW-0479">Metal-binding</keyword>
<feature type="domain" description="Nucleotidyl transferase" evidence="9">
    <location>
        <begin position="2"/>
        <end position="80"/>
    </location>
</feature>
<reference evidence="12 13" key="1">
    <citation type="submission" date="2018-09" db="EMBL/GenBank/DDBJ databases">
        <title>Discovery and Ecogenomic Context for Candidatus Cryosericales, a Global Caldiserica Order Active in Thawing Permafrost.</title>
        <authorList>
            <person name="Martinez M.A."/>
            <person name="Woodcroft B.J."/>
            <person name="Ignacio Espinoza J.C."/>
            <person name="Zayed A."/>
            <person name="Singleton C.M."/>
            <person name="Boyd J."/>
            <person name="Li Y.-F."/>
            <person name="Purvine S."/>
            <person name="Maughan H."/>
            <person name="Hodgkins S.B."/>
            <person name="Anderson D."/>
            <person name="Sederholm M."/>
            <person name="Temperton B."/>
            <person name="Saleska S.R."/>
            <person name="Tyson G.W."/>
            <person name="Rich V.I."/>
        </authorList>
    </citation>
    <scope>NUCLEOTIDE SEQUENCE [LARGE SCALE GENOMIC DNA]</scope>
    <source>
        <strain evidence="11 13">SMC5</strain>
        <strain evidence="10 12">SMC6</strain>
    </source>
</reference>
<name>A0A398CUK1_9BACT</name>
<sequence>MKGIVLSGSTGLRVPPLTAVTNKVLLPMGQYLTVFQSTERLKQAGIRDVLVVTGRDYMGDVIELPGSGHNFGFTYKVQDAQHLGVG</sequence>
<evidence type="ECO:0000313" key="12">
    <source>
        <dbReference type="Proteomes" id="UP000266260"/>
    </source>
</evidence>
<dbReference type="PANTHER" id="PTHR43532">
    <property type="entry name" value="GLUCOSE-1-PHOSPHATE THYMIDYLYLTRANSFERASE"/>
    <property type="match status" value="1"/>
</dbReference>
<evidence type="ECO:0000256" key="1">
    <source>
        <dbReference type="ARBA" id="ARBA00001946"/>
    </source>
</evidence>
<keyword evidence="4" id="KW-0808">Transferase</keyword>
<evidence type="ECO:0000256" key="8">
    <source>
        <dbReference type="ARBA" id="ARBA00049336"/>
    </source>
</evidence>
<dbReference type="InterPro" id="IPR029044">
    <property type="entry name" value="Nucleotide-diphossugar_trans"/>
</dbReference>
<dbReference type="Pfam" id="PF00483">
    <property type="entry name" value="NTP_transferase"/>
    <property type="match status" value="1"/>
</dbReference>
<dbReference type="Proteomes" id="UP000266489">
    <property type="component" value="Unassembled WGS sequence"/>
</dbReference>
<gene>
    <name evidence="11" type="ORF">SMC5_02770</name>
    <name evidence="10" type="ORF">SMC6_07775</name>
</gene>
<evidence type="ECO:0000256" key="6">
    <source>
        <dbReference type="ARBA" id="ARBA00022723"/>
    </source>
</evidence>
<dbReference type="OrthoDB" id="9803871at2"/>
<proteinExistence type="inferred from homology"/>
<evidence type="ECO:0000313" key="11">
    <source>
        <dbReference type="EMBL" id="RIE13625.1"/>
    </source>
</evidence>
<evidence type="ECO:0000256" key="3">
    <source>
        <dbReference type="ARBA" id="ARBA00012461"/>
    </source>
</evidence>
<evidence type="ECO:0000256" key="4">
    <source>
        <dbReference type="ARBA" id="ARBA00022679"/>
    </source>
</evidence>
<keyword evidence="7" id="KW-0460">Magnesium</keyword>
<dbReference type="AlphaFoldDB" id="A0A398CUK1"/>
<dbReference type="Gene3D" id="3.90.550.10">
    <property type="entry name" value="Spore Coat Polysaccharide Biosynthesis Protein SpsA, Chain A"/>
    <property type="match status" value="1"/>
</dbReference>
<accession>A0A398CUK1</accession>
<dbReference type="EMBL" id="QXIU01000068">
    <property type="protein sequence ID" value="RIE13625.1"/>
    <property type="molecule type" value="Genomic_DNA"/>
</dbReference>
<dbReference type="SUPFAM" id="SSF53448">
    <property type="entry name" value="Nucleotide-diphospho-sugar transferases"/>
    <property type="match status" value="1"/>
</dbReference>
<evidence type="ECO:0000259" key="9">
    <source>
        <dbReference type="Pfam" id="PF00483"/>
    </source>
</evidence>
<organism evidence="10 12">
    <name type="scientific">Candidatus Cryosericum odellii</name>
    <dbReference type="NCBI Taxonomy" id="2290917"/>
    <lineage>
        <taxon>Bacteria</taxon>
        <taxon>Pseudomonadati</taxon>
        <taxon>Caldisericota/Cryosericota group</taxon>
        <taxon>Candidatus Cryosericota</taxon>
        <taxon>Candidatus Cryosericia</taxon>
        <taxon>Candidatus Cryosericales</taxon>
        <taxon>Candidatus Cryosericaceae</taxon>
        <taxon>Candidatus Cryosericum</taxon>
    </lineage>
</organism>
<dbReference type="EMBL" id="QXIT01000136">
    <property type="protein sequence ID" value="RIE07066.1"/>
    <property type="molecule type" value="Genomic_DNA"/>
</dbReference>
<protein>
    <recommendedName>
        <fullName evidence="3">glucose-1-phosphate thymidylyltransferase</fullName>
        <ecNumber evidence="3">2.7.7.24</ecNumber>
    </recommendedName>
</protein>
<evidence type="ECO:0000313" key="13">
    <source>
        <dbReference type="Proteomes" id="UP000266489"/>
    </source>
</evidence>
<comment type="caution">
    <text evidence="10">The sequence shown here is derived from an EMBL/GenBank/DDBJ whole genome shotgun (WGS) entry which is preliminary data.</text>
</comment>
<dbReference type="GO" id="GO:0046872">
    <property type="term" value="F:metal ion binding"/>
    <property type="evidence" value="ECO:0007669"/>
    <property type="project" value="UniProtKB-KW"/>
</dbReference>
<evidence type="ECO:0000256" key="7">
    <source>
        <dbReference type="ARBA" id="ARBA00022842"/>
    </source>
</evidence>
<dbReference type="GO" id="GO:0008879">
    <property type="term" value="F:glucose-1-phosphate thymidylyltransferase activity"/>
    <property type="evidence" value="ECO:0007669"/>
    <property type="project" value="UniProtKB-EC"/>
</dbReference>
<dbReference type="Proteomes" id="UP000266260">
    <property type="component" value="Unassembled WGS sequence"/>
</dbReference>
<comment type="catalytic activity">
    <reaction evidence="8">
        <text>dTTP + alpha-D-glucose 1-phosphate + H(+) = dTDP-alpha-D-glucose + diphosphate</text>
        <dbReference type="Rhea" id="RHEA:15225"/>
        <dbReference type="ChEBI" id="CHEBI:15378"/>
        <dbReference type="ChEBI" id="CHEBI:33019"/>
        <dbReference type="ChEBI" id="CHEBI:37568"/>
        <dbReference type="ChEBI" id="CHEBI:57477"/>
        <dbReference type="ChEBI" id="CHEBI:58601"/>
        <dbReference type="EC" id="2.7.7.24"/>
    </reaction>
</comment>
<accession>A0A398DEW1</accession>
<comment type="cofactor">
    <cofactor evidence="1">
        <name>Mg(2+)</name>
        <dbReference type="ChEBI" id="CHEBI:18420"/>
    </cofactor>
</comment>
<evidence type="ECO:0000313" key="10">
    <source>
        <dbReference type="EMBL" id="RIE07066.1"/>
    </source>
</evidence>
<dbReference type="PANTHER" id="PTHR43532:SF1">
    <property type="entry name" value="GLUCOSE-1-PHOSPHATE THYMIDYLYLTRANSFERASE 1"/>
    <property type="match status" value="1"/>
</dbReference>
<evidence type="ECO:0000256" key="5">
    <source>
        <dbReference type="ARBA" id="ARBA00022695"/>
    </source>
</evidence>
<keyword evidence="5" id="KW-0548">Nucleotidyltransferase</keyword>
<evidence type="ECO:0000256" key="2">
    <source>
        <dbReference type="ARBA" id="ARBA00010480"/>
    </source>
</evidence>
<dbReference type="InterPro" id="IPR005835">
    <property type="entry name" value="NTP_transferase_dom"/>
</dbReference>